<gene>
    <name evidence="2" type="ORF">CAPTEDRAFT_208401</name>
</gene>
<evidence type="ECO:0000313" key="3">
    <source>
        <dbReference type="EnsemblMetazoa" id="CapteP208401"/>
    </source>
</evidence>
<keyword evidence="4" id="KW-1185">Reference proteome</keyword>
<dbReference type="Proteomes" id="UP000014760">
    <property type="component" value="Unassembled WGS sequence"/>
</dbReference>
<dbReference type="EMBL" id="KB311643">
    <property type="protein sequence ID" value="ELT88880.1"/>
    <property type="molecule type" value="Genomic_DNA"/>
</dbReference>
<dbReference type="EnsemblMetazoa" id="CapteT208401">
    <property type="protein sequence ID" value="CapteP208401"/>
    <property type="gene ID" value="CapteG208401"/>
</dbReference>
<reference evidence="3" key="3">
    <citation type="submission" date="2015-06" db="UniProtKB">
        <authorList>
            <consortium name="EnsemblMetazoa"/>
        </authorList>
    </citation>
    <scope>IDENTIFICATION</scope>
</reference>
<protein>
    <submittedName>
        <fullName evidence="2 3">Uncharacterized protein</fullName>
    </submittedName>
</protein>
<feature type="region of interest" description="Disordered" evidence="1">
    <location>
        <begin position="1"/>
        <end position="39"/>
    </location>
</feature>
<evidence type="ECO:0000256" key="1">
    <source>
        <dbReference type="SAM" id="MobiDB-lite"/>
    </source>
</evidence>
<evidence type="ECO:0000313" key="2">
    <source>
        <dbReference type="EMBL" id="ELT88880.1"/>
    </source>
</evidence>
<reference evidence="4" key="1">
    <citation type="submission" date="2012-12" db="EMBL/GenBank/DDBJ databases">
        <authorList>
            <person name="Hellsten U."/>
            <person name="Grimwood J."/>
            <person name="Chapman J.A."/>
            <person name="Shapiro H."/>
            <person name="Aerts A."/>
            <person name="Otillar R.P."/>
            <person name="Terry A.Y."/>
            <person name="Boore J.L."/>
            <person name="Simakov O."/>
            <person name="Marletaz F."/>
            <person name="Cho S.-J."/>
            <person name="Edsinger-Gonzales E."/>
            <person name="Havlak P."/>
            <person name="Kuo D.-H."/>
            <person name="Larsson T."/>
            <person name="Lv J."/>
            <person name="Arendt D."/>
            <person name="Savage R."/>
            <person name="Osoegawa K."/>
            <person name="de Jong P."/>
            <person name="Lindberg D.R."/>
            <person name="Seaver E.C."/>
            <person name="Weisblat D.A."/>
            <person name="Putnam N.H."/>
            <person name="Grigoriev I.V."/>
            <person name="Rokhsar D.S."/>
        </authorList>
    </citation>
    <scope>NUCLEOTIDE SEQUENCE</scope>
    <source>
        <strain evidence="4">I ESC-2004</strain>
    </source>
</reference>
<proteinExistence type="predicted"/>
<dbReference type="HOGENOM" id="CLU_1186029_0_0_1"/>
<feature type="region of interest" description="Disordered" evidence="1">
    <location>
        <begin position="156"/>
        <end position="179"/>
    </location>
</feature>
<dbReference type="EMBL" id="AMQN01015135">
    <property type="status" value="NOT_ANNOTATED_CDS"/>
    <property type="molecule type" value="Genomic_DNA"/>
</dbReference>
<evidence type="ECO:0000313" key="4">
    <source>
        <dbReference type="Proteomes" id="UP000014760"/>
    </source>
</evidence>
<dbReference type="AlphaFoldDB" id="R7T657"/>
<sequence>MAPNSQGFKIEKKGSASRGPDPARQGSGKNPFGEYPPSPEVAGYSMDTVILVGFFHENSERSVCFLNYNSDEVLCERAHPQVKRPLAHHVALTVPTRSPFPERKPLSPIQEKSEPSCDSDVFCFGLKARPESPDPLDNPRWRRRFQCFPLPPRTLPTLVQGKSPSKAEQATTKAIERSPPEVPELPAKQTAVMMRQRPRARVCLKPQYLPRRGNPEYFEDLFEGKAEKNKNRHF</sequence>
<organism evidence="2">
    <name type="scientific">Capitella teleta</name>
    <name type="common">Polychaete worm</name>
    <dbReference type="NCBI Taxonomy" id="283909"/>
    <lineage>
        <taxon>Eukaryota</taxon>
        <taxon>Metazoa</taxon>
        <taxon>Spiralia</taxon>
        <taxon>Lophotrochozoa</taxon>
        <taxon>Annelida</taxon>
        <taxon>Polychaeta</taxon>
        <taxon>Sedentaria</taxon>
        <taxon>Scolecida</taxon>
        <taxon>Capitellidae</taxon>
        <taxon>Capitella</taxon>
    </lineage>
</organism>
<reference evidence="2 4" key="2">
    <citation type="journal article" date="2013" name="Nature">
        <title>Insights into bilaterian evolution from three spiralian genomes.</title>
        <authorList>
            <person name="Simakov O."/>
            <person name="Marletaz F."/>
            <person name="Cho S.J."/>
            <person name="Edsinger-Gonzales E."/>
            <person name="Havlak P."/>
            <person name="Hellsten U."/>
            <person name="Kuo D.H."/>
            <person name="Larsson T."/>
            <person name="Lv J."/>
            <person name="Arendt D."/>
            <person name="Savage R."/>
            <person name="Osoegawa K."/>
            <person name="de Jong P."/>
            <person name="Grimwood J."/>
            <person name="Chapman J.A."/>
            <person name="Shapiro H."/>
            <person name="Aerts A."/>
            <person name="Otillar R.P."/>
            <person name="Terry A.Y."/>
            <person name="Boore J.L."/>
            <person name="Grigoriev I.V."/>
            <person name="Lindberg D.R."/>
            <person name="Seaver E.C."/>
            <person name="Weisblat D.A."/>
            <person name="Putnam N.H."/>
            <person name="Rokhsar D.S."/>
        </authorList>
    </citation>
    <scope>NUCLEOTIDE SEQUENCE</scope>
    <source>
        <strain evidence="2 4">I ESC-2004</strain>
    </source>
</reference>
<accession>R7T657</accession>
<feature type="compositionally biased region" description="Polar residues" evidence="1">
    <location>
        <begin position="160"/>
        <end position="172"/>
    </location>
</feature>
<name>R7T657_CAPTE</name>